<evidence type="ECO:0000313" key="3">
    <source>
        <dbReference type="Proteomes" id="UP000705508"/>
    </source>
</evidence>
<dbReference type="AlphaFoldDB" id="A0A938XDL9"/>
<proteinExistence type="predicted"/>
<dbReference type="SUPFAM" id="SSF144052">
    <property type="entry name" value="Thermophilic metalloprotease-like"/>
    <property type="match status" value="1"/>
</dbReference>
<dbReference type="Proteomes" id="UP000705508">
    <property type="component" value="Unassembled WGS sequence"/>
</dbReference>
<protein>
    <submittedName>
        <fullName evidence="2">Aminopeptidase</fullName>
    </submittedName>
</protein>
<dbReference type="EMBL" id="JACJKS010000014">
    <property type="protein sequence ID" value="MBM6948920.1"/>
    <property type="molecule type" value="Genomic_DNA"/>
</dbReference>
<evidence type="ECO:0000256" key="1">
    <source>
        <dbReference type="ARBA" id="ARBA00022723"/>
    </source>
</evidence>
<organism evidence="2 3">
    <name type="scientific">Mordavella massiliensis</name>
    <dbReference type="NCBI Taxonomy" id="1871024"/>
    <lineage>
        <taxon>Bacteria</taxon>
        <taxon>Bacillati</taxon>
        <taxon>Bacillota</taxon>
        <taxon>Clostridia</taxon>
        <taxon>Eubacteriales</taxon>
        <taxon>Clostridiaceae</taxon>
        <taxon>Mordavella</taxon>
    </lineage>
</organism>
<gene>
    <name evidence="2" type="ORF">H6A20_09680</name>
</gene>
<sequence length="685" mass="77516">MTELTQERYELAIGRISQIPEETAAGEKFRPYFRRTAEFLLLLDAFYDCVVSGRYRILSLEELQDWNSRLYGDILPGAYEESYADPAYAARCLGGEYGQILSFLYAEMRAGIPCAAEGRAEYLVILFELFIEVYNCFEAEEEPQIRTLREIVYWYASDYCDVFAADRIREQIDPAERFAMDIVEGCDLADPRYLYYFGEYVSENELGTAAYLASLPEETIRKMADVYTEGYRTGFVNTGKDLAKKGTVNIRYVLGFERVVRAAAANFRKMGLEPVLYRAAAGVLAKKGAGRVGYHGGIPNMQYDYDHRNDQALFLDKRFIERKLEVMRTTYERNKELARAMAGPAVMETFGEQPFAPQPKPEAPALTAKQEELQLLYDSRASQMTNEYIPGDERSFTIIAWPVPQIGEDYREIFDEVIRINTLDAEQYGQVQQTLIDALDQGEYVRILGANGNRTDMKVQLYRLKDPGKETIFENCVADVNIPVGEVFTSPVLEGTCGTLHVSCVYLNGLQFRDLELTFADGMITGYRCGNFADEEEGRKYIYDNILFRHETLPLGEFAIGTNTTAYVTARKYGIAGKMPILIAEKTGPHFAVGDTCYSWAEDIRVYNPDGKEIVARDNAVSARRREDVSKAYFHCHTDITIPYEELGRIAVVTGDGREIPLISGGEFVLPGTEILNEPLKNANK</sequence>
<dbReference type="GO" id="GO:0006508">
    <property type="term" value="P:proteolysis"/>
    <property type="evidence" value="ECO:0007669"/>
    <property type="project" value="InterPro"/>
</dbReference>
<name>A0A938XDL9_9CLOT</name>
<reference evidence="2" key="2">
    <citation type="journal article" date="2021" name="Sci. Rep.">
        <title>The distribution of antibiotic resistance genes in chicken gut microbiota commensals.</title>
        <authorList>
            <person name="Juricova H."/>
            <person name="Matiasovicova J."/>
            <person name="Kubasova T."/>
            <person name="Cejkova D."/>
            <person name="Rychlik I."/>
        </authorList>
    </citation>
    <scope>NUCLEOTIDE SEQUENCE</scope>
    <source>
        <strain evidence="2">An582</strain>
    </source>
</reference>
<comment type="caution">
    <text evidence="2">The sequence shown here is derived from an EMBL/GenBank/DDBJ whole genome shotgun (WGS) entry which is preliminary data.</text>
</comment>
<dbReference type="InterPro" id="IPR000787">
    <property type="entry name" value="Peptidase_M29"/>
</dbReference>
<dbReference type="InterPro" id="IPR052170">
    <property type="entry name" value="M29_Exopeptidase"/>
</dbReference>
<keyword evidence="2" id="KW-0645">Protease</keyword>
<dbReference type="RefSeq" id="WP_204906925.1">
    <property type="nucleotide sequence ID" value="NZ_JACJKS010000014.1"/>
</dbReference>
<dbReference type="GO" id="GO:0004177">
    <property type="term" value="F:aminopeptidase activity"/>
    <property type="evidence" value="ECO:0007669"/>
    <property type="project" value="UniProtKB-KW"/>
</dbReference>
<keyword evidence="1" id="KW-0479">Metal-binding</keyword>
<evidence type="ECO:0000313" key="2">
    <source>
        <dbReference type="EMBL" id="MBM6948920.1"/>
    </source>
</evidence>
<dbReference type="GO" id="GO:0046872">
    <property type="term" value="F:metal ion binding"/>
    <property type="evidence" value="ECO:0007669"/>
    <property type="project" value="UniProtKB-KW"/>
</dbReference>
<keyword evidence="2" id="KW-0378">Hydrolase</keyword>
<dbReference type="Pfam" id="PF02073">
    <property type="entry name" value="Peptidase_M29"/>
    <property type="match status" value="1"/>
</dbReference>
<dbReference type="PANTHER" id="PTHR34448">
    <property type="entry name" value="AMINOPEPTIDASE"/>
    <property type="match status" value="1"/>
</dbReference>
<dbReference type="PANTHER" id="PTHR34448:SF3">
    <property type="entry name" value="AMINOPEPTIDASE AMPS"/>
    <property type="match status" value="1"/>
</dbReference>
<accession>A0A938XDL9</accession>
<keyword evidence="2" id="KW-0031">Aminopeptidase</keyword>
<reference evidence="2" key="1">
    <citation type="submission" date="2020-08" db="EMBL/GenBank/DDBJ databases">
        <authorList>
            <person name="Cejkova D."/>
            <person name="Kubasova T."/>
            <person name="Jahodarova E."/>
            <person name="Rychlik I."/>
        </authorList>
    </citation>
    <scope>NUCLEOTIDE SEQUENCE</scope>
    <source>
        <strain evidence="2">An582</strain>
    </source>
</reference>